<name>L7IXR2_PYRO1</name>
<feature type="domain" description="Myb/SANT-like" evidence="2">
    <location>
        <begin position="34"/>
        <end position="126"/>
    </location>
</feature>
<accession>L7IXR2</accession>
<gene>
    <name evidence="3" type="ORF">OOW_P131scaffold01258g8</name>
</gene>
<feature type="region of interest" description="Disordered" evidence="1">
    <location>
        <begin position="224"/>
        <end position="311"/>
    </location>
</feature>
<reference evidence="3" key="1">
    <citation type="journal article" date="2012" name="PLoS Genet.">
        <title>Comparative analysis of the genomes of two field isolates of the rice blast fungus Magnaporthe oryzae.</title>
        <authorList>
            <person name="Xue M."/>
            <person name="Yang J."/>
            <person name="Li Z."/>
            <person name="Hu S."/>
            <person name="Yao N."/>
            <person name="Dean R.A."/>
            <person name="Zhao W."/>
            <person name="Shen M."/>
            <person name="Zhang H."/>
            <person name="Li C."/>
            <person name="Liu L."/>
            <person name="Cao L."/>
            <person name="Xu X."/>
            <person name="Xing Y."/>
            <person name="Hsiang T."/>
            <person name="Zhang Z."/>
            <person name="Xu J.R."/>
            <person name="Peng Y.L."/>
        </authorList>
    </citation>
    <scope>NUCLEOTIDE SEQUENCE [LARGE SCALE GENOMIC DNA]</scope>
    <source>
        <strain evidence="3">P131</strain>
    </source>
</reference>
<evidence type="ECO:0000313" key="3">
    <source>
        <dbReference type="EMBL" id="ELQ60727.1"/>
    </source>
</evidence>
<dbReference type="InterPro" id="IPR024752">
    <property type="entry name" value="Myb/SANT-like_dom"/>
</dbReference>
<protein>
    <recommendedName>
        <fullName evidence="2">Myb/SANT-like domain-containing protein</fullName>
    </recommendedName>
</protein>
<evidence type="ECO:0000256" key="1">
    <source>
        <dbReference type="SAM" id="MobiDB-lite"/>
    </source>
</evidence>
<organism>
    <name type="scientific">Pyricularia oryzae (strain P131)</name>
    <name type="common">Rice blast fungus</name>
    <name type="synonym">Magnaporthe oryzae</name>
    <dbReference type="NCBI Taxonomy" id="1143193"/>
    <lineage>
        <taxon>Eukaryota</taxon>
        <taxon>Fungi</taxon>
        <taxon>Dikarya</taxon>
        <taxon>Ascomycota</taxon>
        <taxon>Pezizomycotina</taxon>
        <taxon>Sordariomycetes</taxon>
        <taxon>Sordariomycetidae</taxon>
        <taxon>Magnaporthales</taxon>
        <taxon>Pyriculariaceae</taxon>
        <taxon>Pyricularia</taxon>
    </lineage>
</organism>
<dbReference type="Pfam" id="PF12776">
    <property type="entry name" value="Myb_DNA-bind_3"/>
    <property type="match status" value="1"/>
</dbReference>
<dbReference type="PANTHER" id="PTHR46929">
    <property type="entry name" value="EXPRESSED PROTEIN"/>
    <property type="match status" value="1"/>
</dbReference>
<dbReference type="PANTHER" id="PTHR46929:SF3">
    <property type="entry name" value="MYB_SANT-LIKE DOMAIN-CONTAINING PROTEIN"/>
    <property type="match status" value="1"/>
</dbReference>
<sequence length="458" mass="50684">MAGMSEEDYGATDVSLADVSTAGNGKQRKGPRFSWTPAYEATFFRSLCESVQLGLKDNHSFKAEAWDRAATALQKQHGAYPNKGHLINKSDNARKKFRLWRGLREDPDFLYNPSTRQVTGTDEAWRLHIEKEPLSRSLKGRPFDHEEFMEILFPDVIGSGGAPKRITKQRRKDTSGLQQLDDQDLSLADTANNSLLDMLGDTSFAAPTQHSLVGSALGFPTAAITQQSQHQSPMPPPQQLQSPLPPQQQLQQHQQQPPQRSIPSPAINSRASIASASALTPPDENPTPAAKTTRKRYPADQPSAPVDKRRRTTAAPNAFVDLSHPAQVAQAGGGVNARPPTTTTTHQAQGVSATIAEDLLLQLSENVKQSRPLRWPEQAMEMFFREFCNEDMDLQVKIAEKVLTDPSKAMVFCKMPPEVRSHWFCVSSHHDMELGCSAVLSHIECFCAFHFSKYHIGG</sequence>
<dbReference type="EMBL" id="JH794761">
    <property type="protein sequence ID" value="ELQ60727.1"/>
    <property type="molecule type" value="Genomic_DNA"/>
</dbReference>
<feature type="compositionally biased region" description="Pro residues" evidence="1">
    <location>
        <begin position="233"/>
        <end position="246"/>
    </location>
</feature>
<evidence type="ECO:0000259" key="2">
    <source>
        <dbReference type="Pfam" id="PF12776"/>
    </source>
</evidence>
<proteinExistence type="predicted"/>
<feature type="compositionally biased region" description="Low complexity" evidence="1">
    <location>
        <begin position="247"/>
        <end position="278"/>
    </location>
</feature>
<dbReference type="AlphaFoldDB" id="L7IXR2"/>